<reference evidence="2 3" key="1">
    <citation type="submission" date="2019-04" db="EMBL/GenBank/DDBJ databases">
        <authorList>
            <person name="Feng G."/>
            <person name="Zhang J."/>
            <person name="Zhu H."/>
        </authorList>
    </citation>
    <scope>NUCLEOTIDE SEQUENCE [LARGE SCALE GENOMIC DNA]</scope>
    <source>
        <strain evidence="2 3">92R-1</strain>
    </source>
</reference>
<dbReference type="Proteomes" id="UP000298337">
    <property type="component" value="Unassembled WGS sequence"/>
</dbReference>
<keyword evidence="3" id="KW-1185">Reference proteome</keyword>
<dbReference type="OrthoDB" id="884430at2"/>
<organism evidence="2 3">
    <name type="scientific">Hymenobacter fodinae</name>
    <dbReference type="NCBI Taxonomy" id="2510796"/>
    <lineage>
        <taxon>Bacteria</taxon>
        <taxon>Pseudomonadati</taxon>
        <taxon>Bacteroidota</taxon>
        <taxon>Cytophagia</taxon>
        <taxon>Cytophagales</taxon>
        <taxon>Hymenobacteraceae</taxon>
        <taxon>Hymenobacter</taxon>
    </lineage>
</organism>
<dbReference type="AlphaFoldDB" id="A0A4Z0P163"/>
<feature type="compositionally biased region" description="Polar residues" evidence="1">
    <location>
        <begin position="58"/>
        <end position="67"/>
    </location>
</feature>
<feature type="compositionally biased region" description="Basic and acidic residues" evidence="1">
    <location>
        <begin position="104"/>
        <end position="113"/>
    </location>
</feature>
<feature type="region of interest" description="Disordered" evidence="1">
    <location>
        <begin position="1"/>
        <end position="183"/>
    </location>
</feature>
<accession>A0A4Z0P163</accession>
<name>A0A4Z0P163_9BACT</name>
<feature type="compositionally biased region" description="Polar residues" evidence="1">
    <location>
        <begin position="130"/>
        <end position="139"/>
    </location>
</feature>
<evidence type="ECO:0000313" key="2">
    <source>
        <dbReference type="EMBL" id="TGE04286.1"/>
    </source>
</evidence>
<evidence type="ECO:0000256" key="1">
    <source>
        <dbReference type="SAM" id="MobiDB-lite"/>
    </source>
</evidence>
<dbReference type="EMBL" id="SRLA01000006">
    <property type="protein sequence ID" value="TGE04286.1"/>
    <property type="molecule type" value="Genomic_DNA"/>
</dbReference>
<protein>
    <submittedName>
        <fullName evidence="2">Uncharacterized protein</fullName>
    </submittedName>
</protein>
<feature type="compositionally biased region" description="Polar residues" evidence="1">
    <location>
        <begin position="153"/>
        <end position="172"/>
    </location>
</feature>
<comment type="caution">
    <text evidence="2">The sequence shown here is derived from an EMBL/GenBank/DDBJ whole genome shotgun (WGS) entry which is preliminary data.</text>
</comment>
<sequence>MAANFPPPNDQNNATDPAKLGADQGPGSSPEEDPRDMSTVLANTGNYRDEVALRHPNSAHSNPSDPEQGSDFDHQRRQGATGSGNQSGAVGAGEGMGRAGFNNDEDRGYDQSGHRGGLGTSGGREDLSDRNANPYQNAFTGGYGGGDYDQPDDSQTQGLGLNSRNPADQSTLPKLDNIVNESD</sequence>
<evidence type="ECO:0000313" key="3">
    <source>
        <dbReference type="Proteomes" id="UP000298337"/>
    </source>
</evidence>
<proteinExistence type="predicted"/>
<feature type="compositionally biased region" description="Polar residues" evidence="1">
    <location>
        <begin position="78"/>
        <end position="88"/>
    </location>
</feature>
<dbReference type="RefSeq" id="WP_135436727.1">
    <property type="nucleotide sequence ID" value="NZ_SRLA01000006.1"/>
</dbReference>
<gene>
    <name evidence="2" type="ORF">EU556_23765</name>
</gene>